<sequence>MHDLDKDPSQRSWNVQYINRITNSQKPQSKTPTDLTQRLNDQLARKRRIESEQSDIDEQITEVDENDRLKKLRLTRRSCGLGIELTTNEIEILSTQSRLGSLKGKEANTLKKTLLLQRKDLTIRRHRINTYINDSGLPDISSIYLEDTQAEISARFVTAKFFHNNNRHTHPFTKHGPRSSSDQTNSGDKLIKEYGSQSSQKPTVYWCPVTQSYAPKCAMKAAHIMPQSLETEFIEHQYQALQIYIVVFKGGRSFSLHKASDILQAITDLKAGTTQPAGVHHELIEDRIGVALAKEAIANTSRSIRQRMLEGRNVSAIPSTTDTESSEYDLATYTETDILAKREMAIENWRINNDVPQLRQFEVAEVDDSYPCLADGCQATLSTFDEFRDHLVAHCCAIDRCILCVIQATHSRTYTGMSLAQELTFSAIYPLHWSVHGQSVESGRG</sequence>
<name>A0ABR0JMQ3_9EURO</name>
<feature type="compositionally biased region" description="Polar residues" evidence="1">
    <location>
        <begin position="178"/>
        <end position="187"/>
    </location>
</feature>
<comment type="caution">
    <text evidence="2">The sequence shown here is derived from an EMBL/GenBank/DDBJ whole genome shotgun (WGS) entry which is preliminary data.</text>
</comment>
<evidence type="ECO:0000313" key="3">
    <source>
        <dbReference type="Proteomes" id="UP001345691"/>
    </source>
</evidence>
<evidence type="ECO:0000256" key="1">
    <source>
        <dbReference type="SAM" id="MobiDB-lite"/>
    </source>
</evidence>
<organism evidence="2 3">
    <name type="scientific">Exophiala sideris</name>
    <dbReference type="NCBI Taxonomy" id="1016849"/>
    <lineage>
        <taxon>Eukaryota</taxon>
        <taxon>Fungi</taxon>
        <taxon>Dikarya</taxon>
        <taxon>Ascomycota</taxon>
        <taxon>Pezizomycotina</taxon>
        <taxon>Eurotiomycetes</taxon>
        <taxon>Chaetothyriomycetidae</taxon>
        <taxon>Chaetothyriales</taxon>
        <taxon>Herpotrichiellaceae</taxon>
        <taxon>Exophiala</taxon>
    </lineage>
</organism>
<proteinExistence type="predicted"/>
<dbReference type="Proteomes" id="UP001345691">
    <property type="component" value="Unassembled WGS sequence"/>
</dbReference>
<dbReference type="EMBL" id="JAVRRF010000003">
    <property type="protein sequence ID" value="KAK5067039.1"/>
    <property type="molecule type" value="Genomic_DNA"/>
</dbReference>
<accession>A0ABR0JMQ3</accession>
<feature type="compositionally biased region" description="Basic residues" evidence="1">
    <location>
        <begin position="167"/>
        <end position="177"/>
    </location>
</feature>
<evidence type="ECO:0008006" key="4">
    <source>
        <dbReference type="Google" id="ProtNLM"/>
    </source>
</evidence>
<protein>
    <recommendedName>
        <fullName evidence="4">C2H2-type domain-containing protein</fullName>
    </recommendedName>
</protein>
<evidence type="ECO:0000313" key="2">
    <source>
        <dbReference type="EMBL" id="KAK5067039.1"/>
    </source>
</evidence>
<reference evidence="2 3" key="1">
    <citation type="submission" date="2023-08" db="EMBL/GenBank/DDBJ databases">
        <title>Black Yeasts Isolated from many extreme environments.</title>
        <authorList>
            <person name="Coleine C."/>
            <person name="Stajich J.E."/>
            <person name="Selbmann L."/>
        </authorList>
    </citation>
    <scope>NUCLEOTIDE SEQUENCE [LARGE SCALE GENOMIC DNA]</scope>
    <source>
        <strain evidence="2 3">CCFEE 6328</strain>
    </source>
</reference>
<keyword evidence="3" id="KW-1185">Reference proteome</keyword>
<gene>
    <name evidence="2" type="ORF">LTR69_002387</name>
</gene>
<feature type="region of interest" description="Disordered" evidence="1">
    <location>
        <begin position="167"/>
        <end position="189"/>
    </location>
</feature>